<sequence length="79" mass="8748">MITGTGLFELPITIIGIIGAILFAVLLLTLMLFHHYVDKYSACNKLTESQKLLKRSVSLTTKLSRKSSPKLSKKSHSSK</sequence>
<reference evidence="2" key="1">
    <citation type="submission" date="2013-05" db="EMBL/GenBank/DDBJ databases">
        <authorList>
            <person name="Yim A.K.Y."/>
            <person name="Chan T.F."/>
            <person name="Ji K.M."/>
            <person name="Liu X.Y."/>
            <person name="Zhou J.W."/>
            <person name="Li R.Q."/>
            <person name="Yang K.Y."/>
            <person name="Li J."/>
            <person name="Li M."/>
            <person name="Law P.T.W."/>
            <person name="Wu Y.L."/>
            <person name="Cai Z.L."/>
            <person name="Qin H."/>
            <person name="Bao Y."/>
            <person name="Leung R.K.K."/>
            <person name="Ng P.K.S."/>
            <person name="Zou J."/>
            <person name="Zhong X.J."/>
            <person name="Ran P.X."/>
            <person name="Zhong N.S."/>
            <person name="Liu Z.G."/>
            <person name="Tsui S.K.W."/>
        </authorList>
    </citation>
    <scope>NUCLEOTIDE SEQUENCE</scope>
    <source>
        <strain evidence="2">Derf</strain>
        <tissue evidence="2">Whole organism</tissue>
    </source>
</reference>
<protein>
    <submittedName>
        <fullName evidence="2">Uncharacterized protein</fullName>
    </submittedName>
</protein>
<accession>A0A922L3T8</accession>
<dbReference type="AlphaFoldDB" id="A0A922L3T8"/>
<reference evidence="2" key="2">
    <citation type="journal article" date="2022" name="Res Sq">
        <title>Comparative Genomics Reveals Insights into the Divergent Evolution of Astigmatic Mites and Household Pest Adaptations.</title>
        <authorList>
            <person name="Xiong Q."/>
            <person name="Wan A.T.-Y."/>
            <person name="Liu X.-Y."/>
            <person name="Fung C.S.-H."/>
            <person name="Xiao X."/>
            <person name="Malainual N."/>
            <person name="Hou J."/>
            <person name="Wang L."/>
            <person name="Wang M."/>
            <person name="Yang K."/>
            <person name="Cui Y."/>
            <person name="Leung E."/>
            <person name="Nong W."/>
            <person name="Shin S.-K."/>
            <person name="Au S."/>
            <person name="Jeong K.Y."/>
            <person name="Chew F.T."/>
            <person name="Hui J."/>
            <person name="Leung T.F."/>
            <person name="Tungtrongchitr A."/>
            <person name="Zhong N."/>
            <person name="Liu Z."/>
            <person name="Tsui S."/>
        </authorList>
    </citation>
    <scope>NUCLEOTIDE SEQUENCE</scope>
    <source>
        <strain evidence="2">Derf</strain>
        <tissue evidence="2">Whole organism</tissue>
    </source>
</reference>
<keyword evidence="1" id="KW-0812">Transmembrane</keyword>
<feature type="transmembrane region" description="Helical" evidence="1">
    <location>
        <begin position="12"/>
        <end position="33"/>
    </location>
</feature>
<dbReference type="EMBL" id="ASGP02000003">
    <property type="protein sequence ID" value="KAH9517318.1"/>
    <property type="molecule type" value="Genomic_DNA"/>
</dbReference>
<gene>
    <name evidence="2" type="ORF">DERF_007996</name>
</gene>
<keyword evidence="1" id="KW-0472">Membrane</keyword>
<evidence type="ECO:0000313" key="2">
    <source>
        <dbReference type="EMBL" id="KAH9517318.1"/>
    </source>
</evidence>
<name>A0A922L3T8_DERFA</name>
<keyword evidence="3" id="KW-1185">Reference proteome</keyword>
<keyword evidence="1" id="KW-1133">Transmembrane helix</keyword>
<dbReference type="Proteomes" id="UP000790347">
    <property type="component" value="Unassembled WGS sequence"/>
</dbReference>
<comment type="caution">
    <text evidence="2">The sequence shown here is derived from an EMBL/GenBank/DDBJ whole genome shotgun (WGS) entry which is preliminary data.</text>
</comment>
<organism evidence="2 3">
    <name type="scientific">Dermatophagoides farinae</name>
    <name type="common">American house dust mite</name>
    <dbReference type="NCBI Taxonomy" id="6954"/>
    <lineage>
        <taxon>Eukaryota</taxon>
        <taxon>Metazoa</taxon>
        <taxon>Ecdysozoa</taxon>
        <taxon>Arthropoda</taxon>
        <taxon>Chelicerata</taxon>
        <taxon>Arachnida</taxon>
        <taxon>Acari</taxon>
        <taxon>Acariformes</taxon>
        <taxon>Sarcoptiformes</taxon>
        <taxon>Astigmata</taxon>
        <taxon>Psoroptidia</taxon>
        <taxon>Analgoidea</taxon>
        <taxon>Pyroglyphidae</taxon>
        <taxon>Dermatophagoidinae</taxon>
        <taxon>Dermatophagoides</taxon>
    </lineage>
</organism>
<evidence type="ECO:0000313" key="3">
    <source>
        <dbReference type="Proteomes" id="UP000790347"/>
    </source>
</evidence>
<proteinExistence type="predicted"/>
<evidence type="ECO:0000256" key="1">
    <source>
        <dbReference type="SAM" id="Phobius"/>
    </source>
</evidence>